<evidence type="ECO:0000256" key="7">
    <source>
        <dbReference type="ARBA" id="ARBA00022840"/>
    </source>
</evidence>
<feature type="transmembrane region" description="Helical" evidence="16">
    <location>
        <begin position="1069"/>
        <end position="1089"/>
    </location>
</feature>
<feature type="binding site" evidence="14">
    <location>
        <position position="582"/>
    </location>
    <ligand>
        <name>ATP</name>
        <dbReference type="ChEBI" id="CHEBI:30616"/>
    </ligand>
</feature>
<feature type="binding site" evidence="14">
    <location>
        <position position="820"/>
    </location>
    <ligand>
        <name>ATP</name>
        <dbReference type="ChEBI" id="CHEBI:30616"/>
    </ligand>
</feature>
<dbReference type="PANTHER" id="PTHR24092:SF175">
    <property type="entry name" value="PHOSPHOLIPID-TRANSPORTING ATPASE"/>
    <property type="match status" value="1"/>
</dbReference>
<dbReference type="SFLD" id="SFLDG00002">
    <property type="entry name" value="C1.7:_P-type_atpase_like"/>
    <property type="match status" value="1"/>
</dbReference>
<evidence type="ECO:0000259" key="19">
    <source>
        <dbReference type="Pfam" id="PF16209"/>
    </source>
</evidence>
<dbReference type="InterPro" id="IPR001757">
    <property type="entry name" value="P_typ_ATPase"/>
</dbReference>
<feature type="binding site" evidence="14">
    <location>
        <position position="694"/>
    </location>
    <ligand>
        <name>ATP</name>
        <dbReference type="ChEBI" id="CHEBI:30616"/>
    </ligand>
</feature>
<feature type="transmembrane region" description="Helical" evidence="16">
    <location>
        <begin position="956"/>
        <end position="981"/>
    </location>
</feature>
<dbReference type="SFLD" id="SFLDS00003">
    <property type="entry name" value="Haloacid_Dehalogenase"/>
    <property type="match status" value="1"/>
</dbReference>
<feature type="binding site" evidence="14">
    <location>
        <position position="559"/>
    </location>
    <ligand>
        <name>ATP</name>
        <dbReference type="ChEBI" id="CHEBI:30616"/>
    </ligand>
</feature>
<feature type="compositionally biased region" description="Low complexity" evidence="17">
    <location>
        <begin position="1233"/>
        <end position="1247"/>
    </location>
</feature>
<evidence type="ECO:0000259" key="20">
    <source>
        <dbReference type="Pfam" id="PF16212"/>
    </source>
</evidence>
<feature type="domain" description="P-type ATPase A" evidence="18">
    <location>
        <begin position="129"/>
        <end position="258"/>
    </location>
</feature>
<dbReference type="SUPFAM" id="SSF81665">
    <property type="entry name" value="Calcium ATPase, transmembrane domain M"/>
    <property type="match status" value="1"/>
</dbReference>
<dbReference type="FunFam" id="3.40.50.1000:FF:000014">
    <property type="entry name" value="Phospholipid-transporting ATPase"/>
    <property type="match status" value="1"/>
</dbReference>
<keyword evidence="7 14" id="KW-0067">ATP-binding</keyword>
<feature type="transmembrane region" description="Helical" evidence="16">
    <location>
        <begin position="873"/>
        <end position="894"/>
    </location>
</feature>
<dbReference type="SUPFAM" id="SSF56784">
    <property type="entry name" value="HAD-like"/>
    <property type="match status" value="1"/>
</dbReference>
<comment type="subcellular location">
    <subcellularLocation>
        <location evidence="2">Endomembrane system</location>
    </subcellularLocation>
    <subcellularLocation>
        <location evidence="1 16">Membrane</location>
        <topology evidence="1 16">Multi-pass membrane protein</topology>
    </subcellularLocation>
</comment>
<dbReference type="InterPro" id="IPR008250">
    <property type="entry name" value="ATPase_P-typ_transduc_dom_A_sf"/>
</dbReference>
<feature type="transmembrane region" description="Helical" evidence="16">
    <location>
        <begin position="993"/>
        <end position="1014"/>
    </location>
</feature>
<dbReference type="InterPro" id="IPR023299">
    <property type="entry name" value="ATPase_P-typ_cyto_dom_N"/>
</dbReference>
<evidence type="ECO:0000259" key="18">
    <source>
        <dbReference type="Pfam" id="PF00122"/>
    </source>
</evidence>
<evidence type="ECO:0000256" key="12">
    <source>
        <dbReference type="ARBA" id="ARBA00034036"/>
    </source>
</evidence>
<evidence type="ECO:0000256" key="10">
    <source>
        <dbReference type="ARBA" id="ARBA00022989"/>
    </source>
</evidence>
<dbReference type="NCBIfam" id="TIGR01652">
    <property type="entry name" value="ATPase-Plipid"/>
    <property type="match status" value="1"/>
</dbReference>
<feature type="binding site" evidence="14">
    <location>
        <position position="788"/>
    </location>
    <ligand>
        <name>ATP</name>
        <dbReference type="ChEBI" id="CHEBI:30616"/>
    </ligand>
</feature>
<feature type="binding site" evidence="14">
    <location>
        <position position="613"/>
    </location>
    <ligand>
        <name>ATP</name>
        <dbReference type="ChEBI" id="CHEBI:30616"/>
    </ligand>
</feature>
<dbReference type="SUPFAM" id="SSF81653">
    <property type="entry name" value="Calcium ATPase, transduction domain A"/>
    <property type="match status" value="1"/>
</dbReference>
<keyword evidence="8 15" id="KW-0460">Magnesium</keyword>
<dbReference type="Pfam" id="PF16212">
    <property type="entry name" value="PhoLip_ATPase_C"/>
    <property type="match status" value="1"/>
</dbReference>
<dbReference type="InterPro" id="IPR018303">
    <property type="entry name" value="ATPase_P-typ_P_site"/>
</dbReference>
<feature type="transmembrane region" description="Helical" evidence="16">
    <location>
        <begin position="906"/>
        <end position="926"/>
    </location>
</feature>
<keyword evidence="9 16" id="KW-1278">Translocase</keyword>
<dbReference type="InterPro" id="IPR032631">
    <property type="entry name" value="P-type_ATPase_N"/>
</dbReference>
<keyword evidence="4 16" id="KW-0812">Transmembrane</keyword>
<dbReference type="SFLD" id="SFLDF00027">
    <property type="entry name" value="p-type_atpase"/>
    <property type="match status" value="1"/>
</dbReference>
<dbReference type="Gene3D" id="2.70.150.10">
    <property type="entry name" value="Calcium-transporting ATPase, cytoplasmic transduction domain A"/>
    <property type="match status" value="1"/>
</dbReference>
<keyword evidence="6 14" id="KW-0547">Nucleotide-binding</keyword>
<dbReference type="Pfam" id="PF16209">
    <property type="entry name" value="PhoLip_ATPase_N"/>
    <property type="match status" value="1"/>
</dbReference>
<evidence type="ECO:0000256" key="1">
    <source>
        <dbReference type="ARBA" id="ARBA00004141"/>
    </source>
</evidence>
<feature type="binding site" evidence="14">
    <location>
        <position position="695"/>
    </location>
    <ligand>
        <name>ATP</name>
        <dbReference type="ChEBI" id="CHEBI:30616"/>
    </ligand>
</feature>
<evidence type="ECO:0000256" key="6">
    <source>
        <dbReference type="ARBA" id="ARBA00022741"/>
    </source>
</evidence>
<dbReference type="InterPro" id="IPR032630">
    <property type="entry name" value="P_typ_ATPase_c"/>
</dbReference>
<feature type="transmembrane region" description="Helical" evidence="16">
    <location>
        <begin position="297"/>
        <end position="319"/>
    </location>
</feature>
<evidence type="ECO:0000256" key="2">
    <source>
        <dbReference type="ARBA" id="ARBA00004308"/>
    </source>
</evidence>
<protein>
    <recommendedName>
        <fullName evidence="16">Phospholipid-transporting ATPase</fullName>
        <ecNumber evidence="16">7.6.2.1</ecNumber>
    </recommendedName>
</protein>
<keyword evidence="21" id="KW-1185">Reference proteome</keyword>
<evidence type="ECO:0000256" key="5">
    <source>
        <dbReference type="ARBA" id="ARBA00022723"/>
    </source>
</evidence>
<dbReference type="GO" id="GO:0140326">
    <property type="term" value="F:ATPase-coupled intramembrane lipid transporter activity"/>
    <property type="evidence" value="ECO:0007669"/>
    <property type="project" value="UniProtKB-EC"/>
</dbReference>
<dbReference type="GO" id="GO:0016887">
    <property type="term" value="F:ATP hydrolysis activity"/>
    <property type="evidence" value="ECO:0007669"/>
    <property type="project" value="InterPro"/>
</dbReference>
<name>A0A1I8IPH3_9PLAT</name>
<feature type="binding site" evidence="14">
    <location>
        <position position="794"/>
    </location>
    <ligand>
        <name>ATP</name>
        <dbReference type="ChEBI" id="CHEBI:30616"/>
    </ligand>
</feature>
<dbReference type="Gene3D" id="3.40.1110.10">
    <property type="entry name" value="Calcium-transporting ATPase, cytoplasmic domain N"/>
    <property type="match status" value="1"/>
</dbReference>
<proteinExistence type="inferred from homology"/>
<feature type="binding site" evidence="15">
    <location>
        <position position="820"/>
    </location>
    <ligand>
        <name>Mg(2+)</name>
        <dbReference type="ChEBI" id="CHEBI:18420"/>
    </ligand>
</feature>
<evidence type="ECO:0000256" key="3">
    <source>
        <dbReference type="ARBA" id="ARBA00008109"/>
    </source>
</evidence>
<feature type="binding site" evidence="15">
    <location>
        <position position="417"/>
    </location>
    <ligand>
        <name>Mg(2+)</name>
        <dbReference type="ChEBI" id="CHEBI:18420"/>
    </ligand>
</feature>
<evidence type="ECO:0000256" key="17">
    <source>
        <dbReference type="SAM" id="MobiDB-lite"/>
    </source>
</evidence>
<dbReference type="EC" id="7.6.2.1" evidence="16"/>
<dbReference type="PROSITE" id="PS00154">
    <property type="entry name" value="ATPASE_E1_E2"/>
    <property type="match status" value="1"/>
</dbReference>
<feature type="binding site" evidence="14">
    <location>
        <position position="416"/>
    </location>
    <ligand>
        <name>ATP</name>
        <dbReference type="ChEBI" id="CHEBI:30616"/>
    </ligand>
</feature>
<accession>A0A1I8IPH3</accession>
<dbReference type="GO" id="GO:0045332">
    <property type="term" value="P:phospholipid translocation"/>
    <property type="evidence" value="ECO:0007669"/>
    <property type="project" value="TreeGrafter"/>
</dbReference>
<comment type="similarity">
    <text evidence="3 16">Belongs to the cation transport ATPase (P-type) (TC 3.A.3) family. Type IV subfamily.</text>
</comment>
<evidence type="ECO:0000313" key="22">
    <source>
        <dbReference type="WBParaSite" id="maker-uti_cns_0014710-snap-gene-0.7-mRNA-1"/>
    </source>
</evidence>
<evidence type="ECO:0000313" key="21">
    <source>
        <dbReference type="Proteomes" id="UP000095280"/>
    </source>
</evidence>
<feature type="domain" description="P-type ATPase N-terminal" evidence="19">
    <location>
        <begin position="42"/>
        <end position="87"/>
    </location>
</feature>
<keyword evidence="10 16" id="KW-1133">Transmembrane helix</keyword>
<dbReference type="InterPro" id="IPR023214">
    <property type="entry name" value="HAD_sf"/>
</dbReference>
<dbReference type="InterPro" id="IPR023298">
    <property type="entry name" value="ATPase_P-typ_TM_dom_sf"/>
</dbReference>
<evidence type="ECO:0000256" key="16">
    <source>
        <dbReference type="RuleBase" id="RU362033"/>
    </source>
</evidence>
<dbReference type="GO" id="GO:0005783">
    <property type="term" value="C:endoplasmic reticulum"/>
    <property type="evidence" value="ECO:0007669"/>
    <property type="project" value="TreeGrafter"/>
</dbReference>
<dbReference type="InterPro" id="IPR044492">
    <property type="entry name" value="P_typ_ATPase_HD_dom"/>
</dbReference>
<dbReference type="Pfam" id="PF00122">
    <property type="entry name" value="E1-E2_ATPase"/>
    <property type="match status" value="1"/>
</dbReference>
<dbReference type="Pfam" id="PF13246">
    <property type="entry name" value="Cation_ATPase"/>
    <property type="match status" value="1"/>
</dbReference>
<dbReference type="WBParaSite" id="maker-uti_cns_0014710-snap-gene-0.7-mRNA-1">
    <property type="protein sequence ID" value="maker-uti_cns_0014710-snap-gene-0.7-mRNA-1"/>
    <property type="gene ID" value="maker-uti_cns_0014710-snap-gene-0.7"/>
</dbReference>
<dbReference type="NCBIfam" id="TIGR01494">
    <property type="entry name" value="ATPase_P-type"/>
    <property type="match status" value="1"/>
</dbReference>
<evidence type="ECO:0000256" key="8">
    <source>
        <dbReference type="ARBA" id="ARBA00022842"/>
    </source>
</evidence>
<dbReference type="SUPFAM" id="SSF81660">
    <property type="entry name" value="Metal cation-transporting ATPase, ATP-binding domain N"/>
    <property type="match status" value="1"/>
</dbReference>
<feature type="transmembrane region" description="Helical" evidence="16">
    <location>
        <begin position="1026"/>
        <end position="1049"/>
    </location>
</feature>
<dbReference type="InterPro" id="IPR036412">
    <property type="entry name" value="HAD-like_sf"/>
</dbReference>
<feature type="domain" description="P-type ATPase C-terminal" evidence="20">
    <location>
        <begin position="843"/>
        <end position="1092"/>
    </location>
</feature>
<comment type="catalytic activity">
    <reaction evidence="12 16">
        <text>ATP + H2O + phospholipidSide 1 = ADP + phosphate + phospholipidSide 2.</text>
        <dbReference type="EC" id="7.6.2.1"/>
    </reaction>
</comment>
<feature type="binding site" evidence="14">
    <location>
        <position position="417"/>
    </location>
    <ligand>
        <name>ATP</name>
        <dbReference type="ChEBI" id="CHEBI:30616"/>
    </ligand>
</feature>
<dbReference type="InterPro" id="IPR059000">
    <property type="entry name" value="ATPase_P-type_domA"/>
</dbReference>
<organism evidence="21 22">
    <name type="scientific">Macrostomum lignano</name>
    <dbReference type="NCBI Taxonomy" id="282301"/>
    <lineage>
        <taxon>Eukaryota</taxon>
        <taxon>Metazoa</taxon>
        <taxon>Spiralia</taxon>
        <taxon>Lophotrochozoa</taxon>
        <taxon>Platyhelminthes</taxon>
        <taxon>Rhabditophora</taxon>
        <taxon>Macrostomorpha</taxon>
        <taxon>Macrostomida</taxon>
        <taxon>Macrostomidae</taxon>
        <taxon>Macrostomum</taxon>
    </lineage>
</organism>
<reference evidence="22" key="1">
    <citation type="submission" date="2016-11" db="UniProtKB">
        <authorList>
            <consortium name="WormBaseParasite"/>
        </authorList>
    </citation>
    <scope>IDENTIFICATION</scope>
</reference>
<feature type="binding site" evidence="14">
    <location>
        <position position="415"/>
    </location>
    <ligand>
        <name>ATP</name>
        <dbReference type="ChEBI" id="CHEBI:30616"/>
    </ligand>
</feature>
<feature type="transmembrane region" description="Helical" evidence="16">
    <location>
        <begin position="346"/>
        <end position="365"/>
    </location>
</feature>
<dbReference type="PANTHER" id="PTHR24092">
    <property type="entry name" value="PROBABLE PHOSPHOLIPID-TRANSPORTING ATPASE"/>
    <property type="match status" value="1"/>
</dbReference>
<feature type="binding site" evidence="14">
    <location>
        <position position="693"/>
    </location>
    <ligand>
        <name>ATP</name>
        <dbReference type="ChEBI" id="CHEBI:30616"/>
    </ligand>
</feature>
<feature type="active site" description="4-aspartylphosphate intermediate" evidence="13">
    <location>
        <position position="415"/>
    </location>
</feature>
<dbReference type="GO" id="GO:0005886">
    <property type="term" value="C:plasma membrane"/>
    <property type="evidence" value="ECO:0007669"/>
    <property type="project" value="TreeGrafter"/>
</dbReference>
<keyword evidence="5 15" id="KW-0479">Metal-binding</keyword>
<dbReference type="PRINTS" id="PR00119">
    <property type="entry name" value="CATATPASE"/>
</dbReference>
<feature type="binding site" evidence="14">
    <location>
        <position position="819"/>
    </location>
    <ligand>
        <name>ATP</name>
        <dbReference type="ChEBI" id="CHEBI:30616"/>
    </ligand>
</feature>
<evidence type="ECO:0000256" key="14">
    <source>
        <dbReference type="PIRSR" id="PIRSR606539-2"/>
    </source>
</evidence>
<dbReference type="GO" id="GO:0005524">
    <property type="term" value="F:ATP binding"/>
    <property type="evidence" value="ECO:0007669"/>
    <property type="project" value="UniProtKB-UniRule"/>
</dbReference>
<keyword evidence="11 16" id="KW-0472">Membrane</keyword>
<evidence type="ECO:0000256" key="11">
    <source>
        <dbReference type="ARBA" id="ARBA00023136"/>
    </source>
</evidence>
<evidence type="ECO:0000256" key="15">
    <source>
        <dbReference type="PIRSR" id="PIRSR606539-3"/>
    </source>
</evidence>
<evidence type="ECO:0000256" key="13">
    <source>
        <dbReference type="PIRSR" id="PIRSR606539-1"/>
    </source>
</evidence>
<evidence type="ECO:0000256" key="9">
    <source>
        <dbReference type="ARBA" id="ARBA00022967"/>
    </source>
</evidence>
<dbReference type="InterPro" id="IPR006539">
    <property type="entry name" value="P-type_ATPase_IV"/>
</dbReference>
<sequence length="1288" mass="143575">MHRWLENLLAFFGVQKPVFYGEFRTVFVNHKRIGLSDALLEGQLYPDNRVVTSRYTVYNFLIKNMLEQFTRVANFYFLIAATTQLLIDAPVSPTSSFVPLAFVLGATAVKQAYEDILRHKSDDTVNLAPVKVVRENRLVDIKSLEIQVGDVVRIHQNESFPCDLILLSSSEDTGECRITTANLDGESNLKTVHSVELTRHLRTAADIGANLRAQIDCEQPTADLYKFKGNISVRLSTGLPYQVSLSIKNLLLRGAVLRNTKHVMGVAVYTGQETKMQLNSQYGRSKKSVIERRLDKFLVCLLGVLLFMVIVCSAMKWSYANHKTTVTGAWYLPVEQLTPYRIIQDFMGYLILFNYMIPIALYVTMEVTKFVSSKFIEYDLSMYYEDPETGEKMPARANTSDLNEELGQVQYLFSDKTGTLTENKMTFRHCSVDGRTFSEFSGELWETDSCGGQRLSRCERLGDRQLLFFTVLALCHTIRVERPTAYGNDEQNRYAFSTLEAEDYTYQASSPDEKAFVEAARSFGIIFHGTEGGVSTVSLSSANGECIVQQFRLLHVLEFDSERKCMSVIVQRADGAYWLLTKGAESTMLEKCCTGDKDSIVKFSAEFAVQGLRVLAIGHKELTEAEYEQIKLQFSIAEIDVANRDAKLTEVYMSIEQGLEALGLTAIEDELQPGVCETLTDLREAGIQVWVLTGDKRETAENISLSSGHFVESMQRIRIVEQLSADVCRESVSSGHEMIEASKVSIPINFCTIVDGDSLQFILSDEHPDLRDSFLELCCKTAAVLCCRCTPLQKARIIAMVKHGVRPEPTTCAIGDGANDVSMIREAHVGIGIFGKEGRAAALNADYAFARFAFTRTALLFHGHLFYIRLSNLVLYCFYKSIVFVMPPFFFAFFSAFSAQPMYDTAFFILYNMTMTSLPIFLYGLFEQHLPRQRLESEPRLYRGIANNRRLSWGQLALWCALGLWHSACCFFGVAAVFLTNDWVGSNGYAYDVYAFGTVVITCVLVCVTTRILLITYSFSVPTLIGFLFSTVTYVILLSAYSGISTAFLSKQLTYYWTYFDLSGQPSSWLLLLCVSVLAVAPDLAIRFLQDWRTELELKIAKNTYKKVQKYQSGTTVLDCEVKENKDLCLKLSHNANIGGAAVAGGLVLADWPQARPGQPAVGQQPQPDAPLLLAVEGDHRVGPANSVFASPGQFELPSAQRLCAEPAKAQAAQRLPGRLLGGLTEDHHEAGPARGVAAAAEQAEPTGQGGQMVRPHQGDERPAAPPLHRGARRAQLHRFGVVLKAHQ</sequence>
<feature type="binding site" evidence="15">
    <location>
        <position position="415"/>
    </location>
    <ligand>
        <name>Mg(2+)</name>
        <dbReference type="ChEBI" id="CHEBI:18420"/>
    </ligand>
</feature>
<dbReference type="Proteomes" id="UP000095280">
    <property type="component" value="Unplaced"/>
</dbReference>
<dbReference type="Gene3D" id="3.40.50.1000">
    <property type="entry name" value="HAD superfamily/HAD-like"/>
    <property type="match status" value="1"/>
</dbReference>
<feature type="binding site" evidence="14">
    <location>
        <position position="513"/>
    </location>
    <ligand>
        <name>ATP</name>
        <dbReference type="ChEBI" id="CHEBI:30616"/>
    </ligand>
</feature>
<dbReference type="FunFam" id="3.40.50.1000:FF:000001">
    <property type="entry name" value="Phospholipid-transporting ATPase IC"/>
    <property type="match status" value="1"/>
</dbReference>
<feature type="binding site" evidence="15">
    <location>
        <position position="816"/>
    </location>
    <ligand>
        <name>Mg(2+)</name>
        <dbReference type="ChEBI" id="CHEBI:18420"/>
    </ligand>
</feature>
<dbReference type="GO" id="GO:0000287">
    <property type="term" value="F:magnesium ion binding"/>
    <property type="evidence" value="ECO:0007669"/>
    <property type="project" value="UniProtKB-UniRule"/>
</dbReference>
<feature type="region of interest" description="Disordered" evidence="17">
    <location>
        <begin position="1223"/>
        <end position="1271"/>
    </location>
</feature>
<evidence type="ECO:0000256" key="4">
    <source>
        <dbReference type="ARBA" id="ARBA00022692"/>
    </source>
</evidence>
<comment type="cofactor">
    <cofactor evidence="15">
        <name>Mg(2+)</name>
        <dbReference type="ChEBI" id="CHEBI:18420"/>
    </cofactor>
</comment>